<evidence type="ECO:0000313" key="3">
    <source>
        <dbReference type="Proteomes" id="UP000467428"/>
    </source>
</evidence>
<dbReference type="KEGG" id="marz:MARA_58440"/>
<gene>
    <name evidence="2" type="ORF">MARA_58440</name>
</gene>
<keyword evidence="1" id="KW-0732">Signal</keyword>
<dbReference type="Proteomes" id="UP000467428">
    <property type="component" value="Chromosome"/>
</dbReference>
<reference evidence="2 3" key="1">
    <citation type="journal article" date="2019" name="Emerg. Microbes Infect.">
        <title>Comprehensive subspecies identification of 175 nontuberculous mycobacteria species based on 7547 genomic profiles.</title>
        <authorList>
            <person name="Matsumoto Y."/>
            <person name="Kinjo T."/>
            <person name="Motooka D."/>
            <person name="Nabeya D."/>
            <person name="Jung N."/>
            <person name="Uechi K."/>
            <person name="Horii T."/>
            <person name="Iida T."/>
            <person name="Fujita J."/>
            <person name="Nakamura S."/>
        </authorList>
    </citation>
    <scope>NUCLEOTIDE SEQUENCE [LARGE SCALE GENOMIC DNA]</scope>
    <source>
        <strain evidence="2 3">JCM 18538</strain>
    </source>
</reference>
<dbReference type="AlphaFoldDB" id="A0A7I7S846"/>
<feature type="signal peptide" evidence="1">
    <location>
        <begin position="1"/>
        <end position="28"/>
    </location>
</feature>
<protein>
    <recommendedName>
        <fullName evidence="4">Secreted protein</fullName>
    </recommendedName>
</protein>
<geneLocation type="plasmid" evidence="3">
    <name>pjcm18538 dna</name>
</geneLocation>
<proteinExistence type="predicted"/>
<evidence type="ECO:0000313" key="2">
    <source>
        <dbReference type="EMBL" id="BBY52376.1"/>
    </source>
</evidence>
<sequence>MGSAKTISSAAVLATAMTVLGTAPHATAEYEQYAMNGTFSVVSNGEWARTNDRYQDEPSVHSTWTVNTVCTNAITCSGTVTSSLGWTEDVYTNIGNLWYVKHFVPDWIPCPDGTRAPGLQVYRFYPATDEGMVQRPSDLWIGEDETTGMSGNCGRNRSLVLRLPVKISKIS</sequence>
<feature type="chain" id="PRO_5029569000" description="Secreted protein" evidence="1">
    <location>
        <begin position="29"/>
        <end position="171"/>
    </location>
</feature>
<name>A0A7I7S846_9MYCO</name>
<dbReference type="EMBL" id="AP022593">
    <property type="protein sequence ID" value="BBY52376.1"/>
    <property type="molecule type" value="Genomic_DNA"/>
</dbReference>
<accession>A0A7I7S846</accession>
<keyword evidence="3" id="KW-1185">Reference proteome</keyword>
<organism evidence="2 3">
    <name type="scientific">Mycolicibacterium arabiense</name>
    <dbReference type="NCBI Taxonomy" id="1286181"/>
    <lineage>
        <taxon>Bacteria</taxon>
        <taxon>Bacillati</taxon>
        <taxon>Actinomycetota</taxon>
        <taxon>Actinomycetes</taxon>
        <taxon>Mycobacteriales</taxon>
        <taxon>Mycobacteriaceae</taxon>
        <taxon>Mycolicibacterium</taxon>
    </lineage>
</organism>
<dbReference type="RefSeq" id="WP_163924239.1">
    <property type="nucleotide sequence ID" value="NZ_AP022593.1"/>
</dbReference>
<evidence type="ECO:0000256" key="1">
    <source>
        <dbReference type="SAM" id="SignalP"/>
    </source>
</evidence>
<evidence type="ECO:0008006" key="4">
    <source>
        <dbReference type="Google" id="ProtNLM"/>
    </source>
</evidence>